<feature type="compositionally biased region" description="Basic and acidic residues" evidence="1">
    <location>
        <begin position="188"/>
        <end position="200"/>
    </location>
</feature>
<feature type="region of interest" description="Disordered" evidence="1">
    <location>
        <begin position="286"/>
        <end position="383"/>
    </location>
</feature>
<dbReference type="EMBL" id="ML977516">
    <property type="protein sequence ID" value="KAF2125305.1"/>
    <property type="molecule type" value="Genomic_DNA"/>
</dbReference>
<dbReference type="RefSeq" id="XP_033519697.1">
    <property type="nucleotide sequence ID" value="XM_033665244.1"/>
</dbReference>
<proteinExistence type="predicted"/>
<gene>
    <name evidence="2" type="ORF">P153DRAFT_324478</name>
</gene>
<reference evidence="2" key="1">
    <citation type="journal article" date="2020" name="Stud. Mycol.">
        <title>101 Dothideomycetes genomes: a test case for predicting lifestyles and emergence of pathogens.</title>
        <authorList>
            <person name="Haridas S."/>
            <person name="Albert R."/>
            <person name="Binder M."/>
            <person name="Bloem J."/>
            <person name="Labutti K."/>
            <person name="Salamov A."/>
            <person name="Andreopoulos B."/>
            <person name="Baker S."/>
            <person name="Barry K."/>
            <person name="Bills G."/>
            <person name="Bluhm B."/>
            <person name="Cannon C."/>
            <person name="Castanera R."/>
            <person name="Culley D."/>
            <person name="Daum C."/>
            <person name="Ezra D."/>
            <person name="Gonzalez J."/>
            <person name="Henrissat B."/>
            <person name="Kuo A."/>
            <person name="Liang C."/>
            <person name="Lipzen A."/>
            <person name="Lutzoni F."/>
            <person name="Magnuson J."/>
            <person name="Mondo S."/>
            <person name="Nolan M."/>
            <person name="Ohm R."/>
            <person name="Pangilinan J."/>
            <person name="Park H.-J."/>
            <person name="Ramirez L."/>
            <person name="Alfaro M."/>
            <person name="Sun H."/>
            <person name="Tritt A."/>
            <person name="Yoshinaga Y."/>
            <person name="Zwiers L.-H."/>
            <person name="Turgeon B."/>
            <person name="Goodwin S."/>
            <person name="Spatafora J."/>
            <person name="Crous P."/>
            <person name="Grigoriev I."/>
        </authorList>
    </citation>
    <scope>NUCLEOTIDE SEQUENCE</scope>
    <source>
        <strain evidence="2">CBS 119687</strain>
    </source>
</reference>
<evidence type="ECO:0000256" key="1">
    <source>
        <dbReference type="SAM" id="MobiDB-lite"/>
    </source>
</evidence>
<keyword evidence="3" id="KW-1185">Reference proteome</keyword>
<dbReference type="Proteomes" id="UP000799771">
    <property type="component" value="Unassembled WGS sequence"/>
</dbReference>
<feature type="compositionally biased region" description="Basic and acidic residues" evidence="1">
    <location>
        <begin position="309"/>
        <end position="333"/>
    </location>
</feature>
<feature type="compositionally biased region" description="Polar residues" evidence="1">
    <location>
        <begin position="354"/>
        <end position="375"/>
    </location>
</feature>
<organism evidence="2 3">
    <name type="scientific">Dothidotthia symphoricarpi CBS 119687</name>
    <dbReference type="NCBI Taxonomy" id="1392245"/>
    <lineage>
        <taxon>Eukaryota</taxon>
        <taxon>Fungi</taxon>
        <taxon>Dikarya</taxon>
        <taxon>Ascomycota</taxon>
        <taxon>Pezizomycotina</taxon>
        <taxon>Dothideomycetes</taxon>
        <taxon>Pleosporomycetidae</taxon>
        <taxon>Pleosporales</taxon>
        <taxon>Dothidotthiaceae</taxon>
        <taxon>Dothidotthia</taxon>
    </lineage>
</organism>
<sequence length="411" mass="47148">MSNNNNNPNRPEDNPFIAFRRFADSQVSSLLNTVFTLPATLANYSNAHAAREQCLFGKADKRECEKLHKVESHIAKLRDEGRELYKAGDLHGVLRKSEDLLMLTRRADDLRRSIVGTTTEREDDGKGERKLIDRVANEKGQQWGDSWDWDIPRRDEDSDESDLFAKMVQMEAQMKKFLFGERGLERWSGEDGRRREDEQCRSQPHVSSWTWQWPPPGDTLNKDTSNPSRLQDVFDELGQVMRGEDRRPTPSDESYSPQSLEQNAAMKHANINWRAAYEDLLRTSHDAEQTQPKYPKRVPWEGDQTNPDPVRDYAHNHEDQHDEPPSPQRKEQESTEMDVYERFLSPASSPPTNMPVSAATHPSPSILSTMTTTERSVAPDGTVTTKMVLKKRFADGREESSETVHTQRGQD</sequence>
<name>A0A6A6A278_9PLEO</name>
<feature type="non-terminal residue" evidence="2">
    <location>
        <position position="411"/>
    </location>
</feature>
<accession>A0A6A6A278</accession>
<feature type="region of interest" description="Disordered" evidence="1">
    <location>
        <begin position="392"/>
        <end position="411"/>
    </location>
</feature>
<feature type="compositionally biased region" description="Basic and acidic residues" evidence="1">
    <location>
        <begin position="392"/>
        <end position="402"/>
    </location>
</feature>
<evidence type="ECO:0000313" key="3">
    <source>
        <dbReference type="Proteomes" id="UP000799771"/>
    </source>
</evidence>
<protein>
    <submittedName>
        <fullName evidence="2">Uncharacterized protein</fullName>
    </submittedName>
</protein>
<evidence type="ECO:0000313" key="2">
    <source>
        <dbReference type="EMBL" id="KAF2125305.1"/>
    </source>
</evidence>
<dbReference type="AlphaFoldDB" id="A0A6A6A278"/>
<dbReference type="GeneID" id="54405676"/>
<feature type="region of interest" description="Disordered" evidence="1">
    <location>
        <begin position="188"/>
        <end position="258"/>
    </location>
</feature>
<feature type="compositionally biased region" description="Polar residues" evidence="1">
    <location>
        <begin position="201"/>
        <end position="211"/>
    </location>
</feature>
<dbReference type="OrthoDB" id="4586300at2759"/>